<dbReference type="InParanoid" id="M4C4H1"/>
<dbReference type="EnsemblProtists" id="HpaT813989">
    <property type="protein sequence ID" value="HpaP813989"/>
    <property type="gene ID" value="HpaG813989"/>
</dbReference>
<reference evidence="2" key="1">
    <citation type="journal article" date="2010" name="Science">
        <title>Signatures of adaptation to obligate biotrophy in the Hyaloperonospora arabidopsidis genome.</title>
        <authorList>
            <person name="Baxter L."/>
            <person name="Tripathy S."/>
            <person name="Ishaque N."/>
            <person name="Boot N."/>
            <person name="Cabral A."/>
            <person name="Kemen E."/>
            <person name="Thines M."/>
            <person name="Ah-Fong A."/>
            <person name="Anderson R."/>
            <person name="Badejoko W."/>
            <person name="Bittner-Eddy P."/>
            <person name="Boore J.L."/>
            <person name="Chibucos M.C."/>
            <person name="Coates M."/>
            <person name="Dehal P."/>
            <person name="Delehaunty K."/>
            <person name="Dong S."/>
            <person name="Downton P."/>
            <person name="Dumas B."/>
            <person name="Fabro G."/>
            <person name="Fronick C."/>
            <person name="Fuerstenberg S.I."/>
            <person name="Fulton L."/>
            <person name="Gaulin E."/>
            <person name="Govers F."/>
            <person name="Hughes L."/>
            <person name="Humphray S."/>
            <person name="Jiang R.H."/>
            <person name="Judelson H."/>
            <person name="Kamoun S."/>
            <person name="Kyung K."/>
            <person name="Meijer H."/>
            <person name="Minx P."/>
            <person name="Morris P."/>
            <person name="Nelson J."/>
            <person name="Phuntumart V."/>
            <person name="Qutob D."/>
            <person name="Rehmany A."/>
            <person name="Rougon-Cardoso A."/>
            <person name="Ryden P."/>
            <person name="Torto-Alalibo T."/>
            <person name="Studholme D."/>
            <person name="Wang Y."/>
            <person name="Win J."/>
            <person name="Wood J."/>
            <person name="Clifton S.W."/>
            <person name="Rogers J."/>
            <person name="Van den Ackerveken G."/>
            <person name="Jones J.D."/>
            <person name="McDowell J.M."/>
            <person name="Beynon J."/>
            <person name="Tyler B.M."/>
        </authorList>
    </citation>
    <scope>NUCLEOTIDE SEQUENCE [LARGE SCALE GENOMIC DNA]</scope>
    <source>
        <strain evidence="2">Emoy2</strain>
    </source>
</reference>
<protein>
    <submittedName>
        <fullName evidence="1">Uncharacterized protein</fullName>
    </submittedName>
</protein>
<proteinExistence type="predicted"/>
<accession>M4C4H1</accession>
<dbReference type="HOGENOM" id="CLU_2325229_0_0_1"/>
<dbReference type="AlphaFoldDB" id="M4C4H1"/>
<evidence type="ECO:0000313" key="1">
    <source>
        <dbReference type="EnsemblProtists" id="HpaP813989"/>
    </source>
</evidence>
<name>M4C4H1_HYAAE</name>
<sequence length="99" mass="11551">MRTAMSSRPRRLALRHRTQRALRHRAQLELRHRARHALHHRARHVPRHRARTRAASCFGKTSVGGVLDRVRNGLATYCLQDFIMMPLLSRSRSKEVLSP</sequence>
<organism evidence="1 2">
    <name type="scientific">Hyaloperonospora arabidopsidis (strain Emoy2)</name>
    <name type="common">Downy mildew agent</name>
    <name type="synonym">Peronospora arabidopsidis</name>
    <dbReference type="NCBI Taxonomy" id="559515"/>
    <lineage>
        <taxon>Eukaryota</taxon>
        <taxon>Sar</taxon>
        <taxon>Stramenopiles</taxon>
        <taxon>Oomycota</taxon>
        <taxon>Peronosporomycetes</taxon>
        <taxon>Peronosporales</taxon>
        <taxon>Peronosporaceae</taxon>
        <taxon>Hyaloperonospora</taxon>
    </lineage>
</organism>
<dbReference type="EMBL" id="ABWE02003125">
    <property type="status" value="NOT_ANNOTATED_CDS"/>
    <property type="molecule type" value="Genomic_DNA"/>
</dbReference>
<reference evidence="1" key="2">
    <citation type="submission" date="2015-06" db="UniProtKB">
        <authorList>
            <consortium name="EnsemblProtists"/>
        </authorList>
    </citation>
    <scope>IDENTIFICATION</scope>
    <source>
        <strain evidence="1">Emoy2</strain>
    </source>
</reference>
<dbReference type="Proteomes" id="UP000011713">
    <property type="component" value="Unassembled WGS sequence"/>
</dbReference>
<dbReference type="VEuPathDB" id="FungiDB:HpaG813989"/>
<evidence type="ECO:0000313" key="2">
    <source>
        <dbReference type="Proteomes" id="UP000011713"/>
    </source>
</evidence>
<keyword evidence="2" id="KW-1185">Reference proteome</keyword>